<dbReference type="Proteomes" id="UP000293995">
    <property type="component" value="Chromosome"/>
</dbReference>
<keyword evidence="2" id="KW-1185">Reference proteome</keyword>
<reference evidence="1 2" key="1">
    <citation type="submission" date="2019-01" db="EMBL/GenBank/DDBJ databases">
        <title>Genome sequencing of strain DFW100M-13.</title>
        <authorList>
            <person name="Heo J."/>
            <person name="Kim S.-J."/>
            <person name="Kim J.-S."/>
            <person name="Hong S.-B."/>
            <person name="Kwon S.-W."/>
        </authorList>
    </citation>
    <scope>NUCLEOTIDE SEQUENCE [LARGE SCALE GENOMIC DNA]</scope>
    <source>
        <strain evidence="1 2">DFW100M-13</strain>
    </source>
</reference>
<dbReference type="EMBL" id="CP035494">
    <property type="protein sequence ID" value="QAY59889.1"/>
    <property type="molecule type" value="Genomic_DNA"/>
</dbReference>
<organism evidence="1 2">
    <name type="scientific">Microbacterium protaetiae</name>
    <dbReference type="NCBI Taxonomy" id="2509458"/>
    <lineage>
        <taxon>Bacteria</taxon>
        <taxon>Bacillati</taxon>
        <taxon>Actinomycetota</taxon>
        <taxon>Actinomycetes</taxon>
        <taxon>Micrococcales</taxon>
        <taxon>Microbacteriaceae</taxon>
        <taxon>Microbacterium</taxon>
    </lineage>
</organism>
<sequence>MSTIPTPAERAWLDQDDAHVADTIRRHGVCLQLIGIGACAVPGCPCTTESKMPFGYTIGLFGIAHPELVVVGLGMPTVSSVLNSAARLVLDGARLTPGETLELPCWDRQIVIEQVPNPGYIAFGANRHYQRPAEASVPLLQLTYTDPRGRYPWDRLYAGARRRQPRPGEWDAR</sequence>
<evidence type="ECO:0000313" key="1">
    <source>
        <dbReference type="EMBL" id="QAY59889.1"/>
    </source>
</evidence>
<dbReference type="RefSeq" id="WP_129388164.1">
    <property type="nucleotide sequence ID" value="NZ_CP035494.1"/>
</dbReference>
<dbReference type="AlphaFoldDB" id="A0A4P6EFH6"/>
<dbReference type="InterPro" id="IPR025358">
    <property type="entry name" value="DUF4262"/>
</dbReference>
<name>A0A4P6EFH6_9MICO</name>
<dbReference type="Pfam" id="PF14081">
    <property type="entry name" value="DUF4262"/>
    <property type="match status" value="1"/>
</dbReference>
<protein>
    <submittedName>
        <fullName evidence="1">DUF4262 domain-containing protein</fullName>
    </submittedName>
</protein>
<dbReference type="KEGG" id="mprt:ET475_07715"/>
<gene>
    <name evidence="1" type="ORF">ET475_07715</name>
</gene>
<proteinExistence type="predicted"/>
<dbReference type="OrthoDB" id="511192at2"/>
<accession>A0A4P6EFH6</accession>
<evidence type="ECO:0000313" key="2">
    <source>
        <dbReference type="Proteomes" id="UP000293995"/>
    </source>
</evidence>